<accession>A0ABW7TSR6</accession>
<keyword evidence="2 4" id="KW-0560">Oxidoreductase</keyword>
<evidence type="ECO:0000259" key="3">
    <source>
        <dbReference type="SMART" id="SM00903"/>
    </source>
</evidence>
<dbReference type="Proteomes" id="UP001611263">
    <property type="component" value="Unassembled WGS sequence"/>
</dbReference>
<dbReference type="EC" id="1.5.1.-" evidence="4"/>
<dbReference type="PANTHER" id="PTHR30466:SF1">
    <property type="entry name" value="FMN REDUCTASE (NADH) RUTF"/>
    <property type="match status" value="1"/>
</dbReference>
<dbReference type="InterPro" id="IPR002563">
    <property type="entry name" value="Flavin_Rdtase-like_dom"/>
</dbReference>
<keyword evidence="5" id="KW-1185">Reference proteome</keyword>
<dbReference type="Pfam" id="PF01613">
    <property type="entry name" value="Flavin_Reduct"/>
    <property type="match status" value="1"/>
</dbReference>
<evidence type="ECO:0000313" key="5">
    <source>
        <dbReference type="Proteomes" id="UP001611263"/>
    </source>
</evidence>
<dbReference type="GO" id="GO:0016491">
    <property type="term" value="F:oxidoreductase activity"/>
    <property type="evidence" value="ECO:0007669"/>
    <property type="project" value="UniProtKB-KW"/>
</dbReference>
<dbReference type="EMBL" id="JBIRUQ010000007">
    <property type="protein sequence ID" value="MFI1464073.1"/>
    <property type="molecule type" value="Genomic_DNA"/>
</dbReference>
<name>A0ABW7TSR6_9NOCA</name>
<dbReference type="InterPro" id="IPR050268">
    <property type="entry name" value="NADH-dep_flavin_reductase"/>
</dbReference>
<organism evidence="4 5">
    <name type="scientific">Nocardia carnea</name>
    <dbReference type="NCBI Taxonomy" id="37328"/>
    <lineage>
        <taxon>Bacteria</taxon>
        <taxon>Bacillati</taxon>
        <taxon>Actinomycetota</taxon>
        <taxon>Actinomycetes</taxon>
        <taxon>Mycobacteriales</taxon>
        <taxon>Nocardiaceae</taxon>
        <taxon>Nocardia</taxon>
    </lineage>
</organism>
<dbReference type="PANTHER" id="PTHR30466">
    <property type="entry name" value="FLAVIN REDUCTASE"/>
    <property type="match status" value="1"/>
</dbReference>
<evidence type="ECO:0000313" key="4">
    <source>
        <dbReference type="EMBL" id="MFI1464073.1"/>
    </source>
</evidence>
<dbReference type="SUPFAM" id="SSF50475">
    <property type="entry name" value="FMN-binding split barrel"/>
    <property type="match status" value="1"/>
</dbReference>
<dbReference type="RefSeq" id="WP_051158143.1">
    <property type="nucleotide sequence ID" value="NZ_JBIRUQ010000007.1"/>
</dbReference>
<gene>
    <name evidence="4" type="ORF">ACH4WX_25410</name>
</gene>
<evidence type="ECO:0000256" key="1">
    <source>
        <dbReference type="ARBA" id="ARBA00008898"/>
    </source>
</evidence>
<comment type="similarity">
    <text evidence="1">Belongs to the non-flavoprotein flavin reductase family.</text>
</comment>
<dbReference type="InterPro" id="IPR012349">
    <property type="entry name" value="Split_barrel_FMN-bd"/>
</dbReference>
<comment type="caution">
    <text evidence="4">The sequence shown here is derived from an EMBL/GenBank/DDBJ whole genome shotgun (WGS) entry which is preliminary data.</text>
</comment>
<proteinExistence type="inferred from homology"/>
<protein>
    <submittedName>
        <fullName evidence="4">Flavin reductase family protein</fullName>
        <ecNumber evidence="4">1.5.1.-</ecNumber>
    </submittedName>
</protein>
<feature type="domain" description="Flavin reductase like" evidence="3">
    <location>
        <begin position="18"/>
        <end position="165"/>
    </location>
</feature>
<dbReference type="GeneID" id="93509518"/>
<evidence type="ECO:0000256" key="2">
    <source>
        <dbReference type="ARBA" id="ARBA00023002"/>
    </source>
</evidence>
<dbReference type="SMART" id="SM00903">
    <property type="entry name" value="Flavin_Reduct"/>
    <property type="match status" value="1"/>
</dbReference>
<reference evidence="4 5" key="1">
    <citation type="submission" date="2024-10" db="EMBL/GenBank/DDBJ databases">
        <title>The Natural Products Discovery Center: Release of the First 8490 Sequenced Strains for Exploring Actinobacteria Biosynthetic Diversity.</title>
        <authorList>
            <person name="Kalkreuter E."/>
            <person name="Kautsar S.A."/>
            <person name="Yang D."/>
            <person name="Bader C.D."/>
            <person name="Teijaro C.N."/>
            <person name="Fluegel L."/>
            <person name="Davis C.M."/>
            <person name="Simpson J.R."/>
            <person name="Lauterbach L."/>
            <person name="Steele A.D."/>
            <person name="Gui C."/>
            <person name="Meng S."/>
            <person name="Li G."/>
            <person name="Viehrig K."/>
            <person name="Ye F."/>
            <person name="Su P."/>
            <person name="Kiefer A.F."/>
            <person name="Nichols A."/>
            <person name="Cepeda A.J."/>
            <person name="Yan W."/>
            <person name="Fan B."/>
            <person name="Jiang Y."/>
            <person name="Adhikari A."/>
            <person name="Zheng C.-J."/>
            <person name="Schuster L."/>
            <person name="Cowan T.M."/>
            <person name="Smanski M.J."/>
            <person name="Chevrette M.G."/>
            <person name="De Carvalho L.P.S."/>
            <person name="Shen B."/>
        </authorList>
    </citation>
    <scope>NUCLEOTIDE SEQUENCE [LARGE SCALE GENOMIC DNA]</scope>
    <source>
        <strain evidence="4 5">NPDC020568</strain>
    </source>
</reference>
<sequence>MTEYPCADRDNGEFRHASGLLATGVSVVSTAGPAGSGGQTVSAMSVASYDPAMLLVCVNRRSPINDLVRANGTFCVNALAAHHSPVADSFAGRPRPGYAAWDFSCGEWDTSGARSPRLLDAVAVFDCVVAQIVPAGSHFVYLGAVSSTRHRTNPPLAYTGHRYHRLAVLTERASA</sequence>
<dbReference type="Gene3D" id="2.30.110.10">
    <property type="entry name" value="Electron Transport, Fmn-binding Protein, Chain A"/>
    <property type="match status" value="1"/>
</dbReference>